<dbReference type="Gene3D" id="2.30.38.10">
    <property type="entry name" value="Luciferase, Domain 3"/>
    <property type="match status" value="7"/>
</dbReference>
<comment type="similarity">
    <text evidence="2">Belongs to the ATP-dependent AMP-binding enzyme family.</text>
</comment>
<dbReference type="Gene3D" id="1.10.1200.10">
    <property type="entry name" value="ACP-like"/>
    <property type="match status" value="6"/>
</dbReference>
<dbReference type="Pfam" id="PF00668">
    <property type="entry name" value="Condensation"/>
    <property type="match status" value="7"/>
</dbReference>
<dbReference type="GO" id="GO:0072330">
    <property type="term" value="P:monocarboxylic acid biosynthetic process"/>
    <property type="evidence" value="ECO:0007669"/>
    <property type="project" value="UniProtKB-ARBA"/>
</dbReference>
<evidence type="ECO:0000256" key="3">
    <source>
        <dbReference type="ARBA" id="ARBA00022450"/>
    </source>
</evidence>
<dbReference type="FunFam" id="1.10.1200.10:FF:000005">
    <property type="entry name" value="Nonribosomal peptide synthetase 1"/>
    <property type="match status" value="3"/>
</dbReference>
<dbReference type="FunFam" id="3.40.50.12780:FF:000012">
    <property type="entry name" value="Non-ribosomal peptide synthetase"/>
    <property type="match status" value="7"/>
</dbReference>
<dbReference type="NCBIfam" id="TIGR01733">
    <property type="entry name" value="AA-adenyl-dom"/>
    <property type="match status" value="7"/>
</dbReference>
<dbReference type="Pfam" id="PF00550">
    <property type="entry name" value="PP-binding"/>
    <property type="match status" value="7"/>
</dbReference>
<dbReference type="CDD" id="cd17643">
    <property type="entry name" value="A_NRPS_Cytc1-like"/>
    <property type="match status" value="1"/>
</dbReference>
<dbReference type="InterPro" id="IPR001242">
    <property type="entry name" value="Condensation_dom"/>
</dbReference>
<dbReference type="InterPro" id="IPR010071">
    <property type="entry name" value="AA_adenyl_dom"/>
</dbReference>
<dbReference type="InterPro" id="IPR000873">
    <property type="entry name" value="AMP-dep_synth/lig_dom"/>
</dbReference>
<dbReference type="OrthoDB" id="9757559at2"/>
<dbReference type="GO" id="GO:0044550">
    <property type="term" value="P:secondary metabolite biosynthetic process"/>
    <property type="evidence" value="ECO:0007669"/>
    <property type="project" value="UniProtKB-ARBA"/>
</dbReference>
<dbReference type="InterPro" id="IPR023213">
    <property type="entry name" value="CAT-like_dom_sf"/>
</dbReference>
<dbReference type="FunFam" id="3.30.559.30:FF:000001">
    <property type="entry name" value="Non-ribosomal peptide synthetase"/>
    <property type="match status" value="1"/>
</dbReference>
<evidence type="ECO:0000313" key="7">
    <source>
        <dbReference type="EMBL" id="SFJ36854.1"/>
    </source>
</evidence>
<organism evidence="7 8">
    <name type="scientific">Xenorhabdus mauleonii</name>
    <dbReference type="NCBI Taxonomy" id="351675"/>
    <lineage>
        <taxon>Bacteria</taxon>
        <taxon>Pseudomonadati</taxon>
        <taxon>Pseudomonadota</taxon>
        <taxon>Gammaproteobacteria</taxon>
        <taxon>Enterobacterales</taxon>
        <taxon>Morganellaceae</taxon>
        <taxon>Xenorhabdus</taxon>
    </lineage>
</organism>
<dbReference type="NCBIfam" id="NF003417">
    <property type="entry name" value="PRK04813.1"/>
    <property type="match status" value="7"/>
</dbReference>
<dbReference type="STRING" id="351675.SAMN05421680_1087"/>
<dbReference type="PROSITE" id="PS50075">
    <property type="entry name" value="CARRIER"/>
    <property type="match status" value="7"/>
</dbReference>
<dbReference type="Pfam" id="PF00501">
    <property type="entry name" value="AMP-binding"/>
    <property type="match status" value="7"/>
</dbReference>
<dbReference type="InterPro" id="IPR020806">
    <property type="entry name" value="PKS_PP-bd"/>
</dbReference>
<dbReference type="FunFam" id="3.40.50.980:FF:000002">
    <property type="entry name" value="Enterobactin synthetase component F"/>
    <property type="match status" value="1"/>
</dbReference>
<evidence type="ECO:0000256" key="1">
    <source>
        <dbReference type="ARBA" id="ARBA00001957"/>
    </source>
</evidence>
<name>A0A1I3QRS2_9GAMM</name>
<dbReference type="GO" id="GO:0031177">
    <property type="term" value="F:phosphopantetheine binding"/>
    <property type="evidence" value="ECO:0007669"/>
    <property type="project" value="InterPro"/>
</dbReference>
<feature type="domain" description="Carrier" evidence="6">
    <location>
        <begin position="2120"/>
        <end position="2194"/>
    </location>
</feature>
<dbReference type="GO" id="GO:0016874">
    <property type="term" value="F:ligase activity"/>
    <property type="evidence" value="ECO:0007669"/>
    <property type="project" value="UniProtKB-KW"/>
</dbReference>
<dbReference type="CDD" id="cd19544">
    <property type="entry name" value="E-C_NRPS"/>
    <property type="match status" value="3"/>
</dbReference>
<feature type="domain" description="Carrier" evidence="6">
    <location>
        <begin position="3231"/>
        <end position="3306"/>
    </location>
</feature>
<dbReference type="Proteomes" id="UP000198919">
    <property type="component" value="Unassembled WGS sequence"/>
</dbReference>
<dbReference type="PROSITE" id="PS00012">
    <property type="entry name" value="PHOSPHOPANTETHEINE"/>
    <property type="match status" value="5"/>
</dbReference>
<dbReference type="PANTHER" id="PTHR45527">
    <property type="entry name" value="NONRIBOSOMAL PEPTIDE SYNTHETASE"/>
    <property type="match status" value="1"/>
</dbReference>
<dbReference type="SMART" id="SM00823">
    <property type="entry name" value="PKS_PP"/>
    <property type="match status" value="5"/>
</dbReference>
<dbReference type="Gene3D" id="3.30.559.10">
    <property type="entry name" value="Chloramphenicol acetyltransferase-like domain"/>
    <property type="match status" value="7"/>
</dbReference>
<keyword evidence="3" id="KW-0596">Phosphopantetheine</keyword>
<evidence type="ECO:0000256" key="4">
    <source>
        <dbReference type="ARBA" id="ARBA00022553"/>
    </source>
</evidence>
<dbReference type="GO" id="GO:0005737">
    <property type="term" value="C:cytoplasm"/>
    <property type="evidence" value="ECO:0007669"/>
    <property type="project" value="TreeGrafter"/>
</dbReference>
<evidence type="ECO:0000256" key="5">
    <source>
        <dbReference type="ARBA" id="ARBA00022598"/>
    </source>
</evidence>
<evidence type="ECO:0000259" key="6">
    <source>
        <dbReference type="PROSITE" id="PS50075"/>
    </source>
</evidence>
<dbReference type="EMBL" id="FORG01000008">
    <property type="protein sequence ID" value="SFJ36854.1"/>
    <property type="molecule type" value="Genomic_DNA"/>
</dbReference>
<dbReference type="FunFam" id="2.30.38.10:FF:000001">
    <property type="entry name" value="Non-ribosomal peptide synthetase PvdI"/>
    <property type="match status" value="7"/>
</dbReference>
<dbReference type="NCBIfam" id="NF004282">
    <property type="entry name" value="PRK05691.1"/>
    <property type="match status" value="9"/>
</dbReference>
<sequence length="7714" mass="851853">MPNSYGHINNEDQHLFENHSASPSRQFSLSSTQQAVWLDQILRPNNPCYNIGSVIQFEGELDEALLVRAFEIVVGRHDALRLKLINTQKLPLQEIMESAPVSVTIHDFTGYTNPEEHAEQHIRAAFMHPFDLNSELWRFELLRVSENRWYWQFCCHHLIGDGITLGLIPEDIANIYSLLIKGEQPTETPPSYLDYVNEDRAYQSSQRYMQDRQFWLERYKNLPPALIKSSTANQTIDYGHSEPLSWQLDNALFQRIENLVNEHGLSVLHFMYAILACYFSRTLSFSQATGSEEIVIGIPVHNRKNVRQKRMVGMFSSVIPVGITVAPDDTFLDVMNKTAAELRRCYKRQRLPIAEINRHIRTQRKTGHTQLFDVMLSFEQIEVNAAIPNASLKYAKIQRGSPFPLIVAIHQYAFNSSEDIHKPFTLEFEFSPTVLSRDEVMALQSRFMVLIENALTSFSEPIRNLPILPSAERQQVLVDFNATQTDFSTDFSGHPPLIHQYIEAQAALHPDAVAIAVEEHTVSYGVLNQRANQLAHHLITLGVRPDERVAICVERSPDMVVGLLAILKAGGAYVPLDPAYPSERLAYMLNDAAPVALLTQTALAGRLKQAVPAVKYATLLLDAPDRSFSEQSTDNPDVRAVGVSPHHLAYVIYTSGSTGLPKGVEMPLAGLVNLLQWHRQPSQPAGTGKTLQFAALGFDVAFQEIFTTLCDGGCLVLINESLRRQPDQLLRLIARHRIDRIFLPYIALQHLADAAGESEADFSCLAHIVTAGEQLRITPAIQRFLHRAGNCRLHNHYGPTESHVTTAYMLEQEPAQWPVLPPIGRPIANNRIYILDADRQPVPLGVTGEIYIAGRGVARGYLNRPELTAERFLIDPFCTETGARMYKTGDLGRWRPDGNIDYLGRNDFQVKVRGFRVELGEIEAQLMRCHGVREAVVIARNEGADPQRLVAYLRPADGVKLQPAKLRQQLAQHLADYMLPSAFVVLNAFPQTPNGKLDRQALPAPDTASVATRAYEAPRGETEATLAQIWQALLGLERVGRHDHFFELGGHSLLAIQLVARVRQVLAKELPLQTLFAQPVLMVLAHTLTDTAETTQTAIPVVDDRQQSLPLSFAQQRLWFLTQLSPAASLAYHIPVALRLAGQLNYTALNTALSRLVARHESLRTYFISVEGLPYQRIASANIGFALPCHDLRQCDPALHNQRIAEFTDIDARTPFDFTHGPLIRGQLLQLADDEHVLLLTLHHIISDGWSIGVLVRELGTLYHAILEGQDDPLPALPIQYADYAAWQHEWLQGDLLATQRDFWYSQLEGAPALLTLPLDRPRASVQSYVGNQVPFHLDATTLASLKALGQHHNCTLFMTILAAWSIVLARLSGQDDIVIGTPVANRPSQELEGTIGFFVNTLALRITLHDDISVADLLAQVRERALAAYDHQDLPFEQVVEALQPERSLSYSPIFQVMLALDNTPIQEQTTSGLQISRMEQVTHSAHFDLMLLLTETDTGLNGGLEYASDLFDTATAERMVGYLKRILLAMASDLTLFTETELVAEPTSPTKVRTAATQTAMTLPMLSDAERQQLLVDFNATQADFPQHALIHQLFEAQAAKNPDATAVVVGNQTLTYGELNRRANRLAHYLMTLGVRPDDRVAICIERSPEMVVGLLGVLKAGGAYVPFDPAYPAERLAYMLEDSAPMALLTQTALANKLATSVPTIMLDAQAPLSQAIFSPTDGPDHNPAIQALTSHHLAYVIYTSGSTGLPKGVAIAHRNTVNFLTWAQRTFSPEELAHTLFATSLNFDLAVFECFAPLISGGTVHIVPDVLSLVAAKSADAETGHTGQTTSLINTVPSAIAHLIDIDAVPKSTRTINLAGEALKAHVVEQLFAHSAIQNVCNLYGPSETTTYSTWTRMDRATGFSPHIGRPIANTQIYILDPHGQPVALGVIGEIYIAGSGVARGYLNRPELTAERFIVDPFSKDAGARMYKTGDLGRWLPDGNIEYLGRNDFQVKLRGFRIELGEIEAQLMQCHGVREAVVIAREDLSDESVNHQEPSSKKTQKRLVAYLRPMEGAELQPADLRQQLAQHLAEYMLPSAFVMLDTFPLTSNGKLNRQALPAPDLHAVIARNYEAPAGEAEITLAQIWQDLLGLEQVSRHDHFFELGGHSLMIVGLIEQLYNLGWQLDVRSVFSSPILSEMALAVKQNVEAFSVPANLIPADCSAITPEMLPLITLSQAEIDAIVDATVGGARNIQDIYPLAPLQEGIFYHHLRSTQGDTYVLQCLLAFNTRERLDDFLSALQQVIDRHDILRTAICWQGLVQPAQVVWRQAPLHANVFIPETSEDIRAQLQAHTHPRRHRLDLSQAPLFAADIAHDPAQNEWLLSLRFHHLVCDHMTLELIFAEIAEIQQGSLSSLPETLPYRHFIAQILSTPATAHEAYFRTRLADIDAPTAPFGILSLQDDHEPTTEAQLLLDSDLAENIRAQARRLGVSPGVLFHVAWAQVLAQTSGHHHVVFGSVLLGRLQGGAGAARTLGMFINTLPVRISLGGQPADKDSVQDIVQDTYRQLTALLEHEQAPLALAQRCSGMAPSIPLFSTLLNYRHSQNRDSDIIEMPQIGMRIVAVEERANYPVTLSVDDMGTGFYLTAQTVTRIDPARMNTYLATALRGLVDALAHEPQRAIQSISILPPAERQQALVGFNPAPVDFPHNALIHQLFEDHVKHHPNAIALMFEEQSLSYGELNYRANQLAHYLIALGIRPDDRVAICAERSPELIIGLLAILKAGGAYVPLDPAYPAERLAYMLEDVKPVALLMQSAHASKMNGSNKRDSAIPIVLLDSLLLNTDNAFLTSQPSHNPAPHALGLTSRHLAYVIYTSGSTGLPKGVMVEHRSVLRLIINNGFADIGSDDCVAHCANTAFDASTWEIWAALLNGGRLHIVPQSVLLDPTRFCESLIKGGTTALWLTVGLFNEYLDYLEPLYHQLRYLIIGGDTLDPRKIQHMRSLASQPANLMNAYGPTETTTFATIYTINAPIDVNRSIPIGKPIANTRIYILDPHGQPVPVGAVGEIHIADAGVSRGYLNRPELTAERFIVDSFSPAPNARMYKTGDLGRWLPDGNIEYLGRNDFQVKLRGFRIELGEIEARLRQCDGVRDAVVIIREQEDQSNENGPGQKRLIAYVQPLESLESAGNKLDPAELRQQLAQHLADYMLPSAFVMLDAFPLTLNGKLDRQALPAPDLSAVAAHRYQAPESPMECALAEIWQNLLGLEQIGRHDNFFELGGHSLLAVQLIAHIRQELALELSLQQLFDHPLLLDLAQTLTDAATSSQVIIPVADRDQPLPLSFAQQRLWFFGQIDPSASLAYHIPVALRLTGSLNQSALSKALDHLVARHEILRTRFVLVGGQPCQHIDAADIGLRLAYHDLRLLTPEEQAAQITELTTLEAKTPFDFAQESLIRGQLLQLTSEEHILLLTQHHIISDGWSVGILMHELDLLYRAALEGSDNPLPPLPVQYADYAVWQRDWLQEDALTAQRDFWRTQLESAPALLTLPLDRPRPATQSFVGGHVPVHFDARLLASLKRLGQRHNSTLFMTVLAAWGCVLARLSGQNDIVIGTPVANRPHHELEGMIGFFVNTLALRVTLSDTLSVADLLSQIRKRALAAYAHQDLPFEQVVEVLHPERNLGYSPVFQVMLALNNTLNNNLPHTPASESASPELQFAPVEQVHPSAHFDLTLSLTETESGLIGGLTYAADLFDAATVERMVDYLANVLVAMTADETQPVATLPMLPASERQQLLVDFNATSADYPQDMLAHQLFEAQALQQPDAVAVCYEDQVLSYSELNDHANRLAHQLIALGVRPDNRVAVCTERGLEMVIALLAVLKAGGAYVPLDPAYPAERLTYMLDDSAPVVLLTQTAWSEKLSSNIPTIFLDNLLIDNVLASTEPPLSKQPKSNPDVQGLGLTSRHLAYVIYTSGSTGQPKGVMIAHQNLCNLITTQKEVLGLTADSRVLQFASNSFDACIWECCIALLTGARLYLAQRADILPGAALSGYLESHAITHTLLSPTALTAMDSLPATLQTLLVGGEACPSTLVKRWAKGRQMFNAYGPTEITVYASLYACHGASGNENETGDNPPPIGRPIANARIYILDANAQPVPLGVMGEIYIAGAGVARGYLNRPELTAERFLADPFSTEPDARMYKSGDLGRWLPDGNVEYLGRNDFQIKLRGFRIELGEIETRLRQCHGVREAVVIAREDEQGHKRLVAYLKPQDGVELIPAELRWQLTQHLADHMLPSAFVSIDAFPLTSNGKLDTQALPAPEPSAFVLSQYESPCGEAEIALAQIWQKLLGLNQVSRHDHFFELGGHSLMIVSLIEELRTIGWQLAVHSVFASPHLIDMAQAIQRDTGTFVVPANRIPENCTAITPDLLPLAYLSQSEIDAVVATVHGGSANVQDIYPLAPLQEGILFHHLLQAEGDAYLLQVLLAFNTRVDLDAFLNALQQVIDRHDILRTAVYWQDLAQPVQVVWRQAPLSINTFTPATEEDVPAQLRLHTDPRWHRLDLTHAPLFAADIAYSPAQNEWLLALRFHHLVSDHMTLDLIFAEIAQILAGKTQSLPAPLPYRNFIAQTLAVSDDVHETYFREQLAGIDAPTAPFGVISVPKDFPEKMPKPGAPAEGDASASASVSTANNANIAKASLTLPPALADSIRVQARRLKVSPSVLFHAAWAQVVAQTSRRNDVVFGSVLLGRLQGVAGADQILGMFINTLPIRLSLSGRSVQDIVQDTYRNLTALLEHEQAPLSLAQRCSDVAQPMPLFSALLNYRHSQSSKALTADTADSAWATMRILEAKEQTNYPITLSVDDLGDDFQLTALTVAEIEPEQVTTYLATAITGLIDALVHNPQQLILDVPILPEAERQQLLENFNATHVDFPQQALIHQLVETQAAQNPDAIALTYAGQHLSYGELNLRANRLAHRLMALGVRPDDRVAICLERSLELIVGLLGILKAGGAYVPLDPTYPAERLAYMLEDATPVALLTQTSQVDRITRIMPASMQAMPIMVLDTHEPFLTEPELDRQSDPASPPTSRNLAYVTYTSGSTGLPKGVMIEHRNVVRLIINNGFADIGPDDCLAHCANISFDAATWEIWAALAHGARVLLIPEKTLLEPDQFGQCLSSEGVTALFLTTALFNQYANLIAPALSGLRYVLFGGERTDTRSAIRLRAENPPQHLLHVYGPTETTTFATAYEIPFMGDSDTDGERKIPIGHPISNTQIYILDEKGQPVPRGVEGEIHIGGAGVARGYLNRPELTAERFLIDPFAKDAEARMYKTGDLARWLPDGNIDYIGRNDFQVKLRGFRIELGEIEARLRQCDGVLEAVVLTREDEQGQKRLIAYLRPQAGMVLVPAELRLQLSQHLADYMLPSAFVMLEAFPLTPNGKIDRRALPDPDSSSMITRAYSAPIGKTEIALAGIWQDLLGVERVGRYDHFFELGGHSLLAVQLASRVRQVLARELPLQQLFDQPLLINLAQVLSGATETTQVAIPLADRQQPLPLSFAQQRLWFLGQLSPAASLAYHIPIALRFTGLLNRPALKRALDQLVARQEILRTRFELVAGQPCQHIDPADTGFALSSQDLRAQTPEAHNDRIAELTALEAQTPFDFTLGPLIRGHLLQLEDEEHVLLLTQHHIISDGWSMGVLMHELSVLYRAALGQQNASLPALPVQYADYAVWQRNRLQETVLAAQGDFWRAQLAGAPALLALPTDRPRPTTQSFIGGRIPIHFDADLLASLKALGQRHNATLFMTILSAWSIVLARLSGQDDIVIGTPVANRPHHELEGMIGFFVNTLALRVTLHDKFNVADLLAHVREQAFAAYAHQDLPFEQVVEALQPDRSLSYSPIFQVMLALNNTPLQMPSLPDLQLTTLEPEHHSAHFDLTLSLTETEAGLVGELAYAVDLFDAATIQRMMGYLTNVLTAMTVDEKQNIAILPMMSGADLQQLLIEFNANWVDFPQHALIHQRIEAQAAHQPDAIAIVCEGESLSYGELNRHANRLAHYLIAQGVRPDDRVAICVERSLEMVIGLLAILKSGGAYVPIDPSYPADRMAYMLEDSTPVAILTQSSLTDKLASELPTILLDKMVNAPAPFMTELPTDNPNIQALGLTANHLAYVIYTSGSTGKPKGVMVEHAHVVRLLAATQDHFQFDDQDVWTLFHSFAFDFSVWELWGALSYGGRLVIVSADCARSPQMFYSLLCHEQVTILNQTPSAFRQLIAAQDATPHALRCIIFGGEALELHTLAPWVARNPTQQTRLVNMYGITEITVHATYRELTESDIHSGRGSLIGQPLPDLRIYILDAYGQPVPLGVTGEIYIVGAGVARGYLNRPELTTERFLIDPFFLHSDSRMYKTGDLGRWLPDGNIEYLGRNDFQVKLRGFRIELGEIEARLEQCPGVREAVVLAREDEQGQKRLIAYLKPLDGAALMPAELRQQLSQHLAEYMLPSAFVTLDAFPLTSNGKLDRQALPAPDLSSIAVRNYQAPVGEMEITLAQIWQKLLKLESVGRHDHFFELGGHSLMIVSLIEELRNQGWQLDVRSVFITPVLLDMAQAVQQHATAFVVPANRIPANCTAITADMLPLVSLSQTEIEAIVATVPGGSANVQDIYPLAPLQEGILFHHLMQTKGDNYLLQSLLAFGNRERLDTFLAALQQVIDRHDILRTAAYWQELAQPVQVVWRRAPLEINLFTPDTSSHLAEHSVIEQLKAHTDPRQHRINLNKAPLFTADIAHDPAQDEWILALRFHHLVSDHMTLELIFAEIDQIQQGHAKMLPPALPYRNFVAQTLNMPTAEHEAYFREQFADIDEPTAPFGILKVKTDGEPVKEARLPLAPELADAIRSQARRLGISPGVLFHVAWAQVLAQTSGRDDVVFGSVLLGRLQGGAGAAQVLGMFINTLPMRLSLRQRTVQETVQDAYHGLMMLLEHEQAPLVLAQSCSGMAQSVPLFSTLLNYRHSQANEAETLGTSWTGIRVLTAEERTNYPITLSVDDVGNHFHLTAQTVAGIEPTRITAYLAAAIHGLIDALAHDPQQLIRNIPVLPITERQQLLVDFNATQTAFPQNSLIHQQFEAQAARRPDAIAVTFGDESLSYGELNRRANRLAHHLMALGIRSDDRVAICTERNLQLIVGLLAILKAGGAYVPLDPAYPAERLAYMLEDSAPVALLVQEAQAGKFVGAVPVADAVSIVMLDNEESAFAEQPADNPDAQTLGLNSHHLAYIIYTSGSTGLPKGVMVEHRNVLRLIINNGFADIGPDDCIAHCANIAFDASTWEIWSALLNGGRLHVVPQSVLLDPVRFCDSLIDGKVTALWLTSGLFNEYHHHLEPVFSQLRYLLTGGDVLDPNKIRAVQLAETQPAMLINGYGPTETTAFAATYAIPALVDVARPIPIGRPIANTQIYILDGYGEPVPLGATGEIHIGGMGVARGYLNRPELTAERFIVDPFSPEPNARLYKTGDLGRWLPDGNIEYLGRNDFQVKLRGFRIELGEIETRLKQCPGVRDAVVIMREDEPNQKRLVAYLQSLDGAELLPADLRQQLAQQLADYMLPSAFMTLDAFPLTPNGKLDRRALPAPDLSATISHGNEPPQGRIEVALAQIWQDLLGLEQVNRHDHFFEIGGHSLMVVRLITRIQHRFLVNISLSDLFISPTLAEQADLIFSTQMSAVGENEIESMQSSLDSMSAEELMAILSGEDVREDKDSSGDSK</sequence>
<dbReference type="FunFam" id="3.40.50.980:FF:000001">
    <property type="entry name" value="Non-ribosomal peptide synthetase"/>
    <property type="match status" value="7"/>
</dbReference>
<dbReference type="CDD" id="cd12117">
    <property type="entry name" value="A_NRPS_Srf_like"/>
    <property type="match status" value="3"/>
</dbReference>
<dbReference type="InterPro" id="IPR036736">
    <property type="entry name" value="ACP-like_sf"/>
</dbReference>
<accession>A0A1I3QRS2</accession>
<evidence type="ECO:0000313" key="8">
    <source>
        <dbReference type="Proteomes" id="UP000198919"/>
    </source>
</evidence>
<dbReference type="CDD" id="cd17652">
    <property type="entry name" value="A_NRPS_CmdD_like"/>
    <property type="match status" value="1"/>
</dbReference>
<dbReference type="InterPro" id="IPR025110">
    <property type="entry name" value="AMP-bd_C"/>
</dbReference>
<dbReference type="Gene3D" id="3.30.559.30">
    <property type="entry name" value="Nonribosomal peptide synthetase, condensation domain"/>
    <property type="match status" value="7"/>
</dbReference>
<dbReference type="SUPFAM" id="SSF47336">
    <property type="entry name" value="ACP-like"/>
    <property type="match status" value="7"/>
</dbReference>
<protein>
    <submittedName>
        <fullName evidence="7">Amino acid adenylation domain-containing protein</fullName>
    </submittedName>
</protein>
<gene>
    <name evidence="7" type="ORF">SAMN05421680_1087</name>
</gene>
<dbReference type="Pfam" id="PF13193">
    <property type="entry name" value="AMP-binding_C"/>
    <property type="match status" value="7"/>
</dbReference>
<proteinExistence type="inferred from homology"/>
<dbReference type="SUPFAM" id="SSF52777">
    <property type="entry name" value="CoA-dependent acyltransferases"/>
    <property type="match status" value="14"/>
</dbReference>
<evidence type="ECO:0000256" key="2">
    <source>
        <dbReference type="ARBA" id="ARBA00006432"/>
    </source>
</evidence>
<dbReference type="FunFam" id="1.10.1200.10:FF:000016">
    <property type="entry name" value="Non-ribosomal peptide synthase"/>
    <property type="match status" value="3"/>
</dbReference>
<dbReference type="Gene3D" id="3.40.50.980">
    <property type="match status" value="14"/>
</dbReference>
<dbReference type="PROSITE" id="PS00455">
    <property type="entry name" value="AMP_BINDING"/>
    <property type="match status" value="7"/>
</dbReference>
<feature type="domain" description="Carrier" evidence="6">
    <location>
        <begin position="1017"/>
        <end position="1092"/>
    </location>
</feature>
<dbReference type="PANTHER" id="PTHR45527:SF14">
    <property type="entry name" value="PLIPASTATIN SYNTHASE SUBUNIT B"/>
    <property type="match status" value="1"/>
</dbReference>
<feature type="domain" description="Carrier" evidence="6">
    <location>
        <begin position="4309"/>
        <end position="4383"/>
    </location>
</feature>
<dbReference type="FunFam" id="3.30.300.30:FF:000010">
    <property type="entry name" value="Enterobactin synthetase component F"/>
    <property type="match status" value="7"/>
</dbReference>
<dbReference type="SUPFAM" id="SSF56801">
    <property type="entry name" value="Acetyl-CoA synthetase-like"/>
    <property type="match status" value="7"/>
</dbReference>
<dbReference type="CDD" id="cd17651">
    <property type="entry name" value="A_NRPS_VisG_like"/>
    <property type="match status" value="1"/>
</dbReference>
<dbReference type="Gene3D" id="3.30.300.30">
    <property type="match status" value="7"/>
</dbReference>
<keyword evidence="5" id="KW-0436">Ligase</keyword>
<dbReference type="InterPro" id="IPR009081">
    <property type="entry name" value="PP-bd_ACP"/>
</dbReference>
<feature type="domain" description="Carrier" evidence="6">
    <location>
        <begin position="6501"/>
        <end position="6575"/>
    </location>
</feature>
<dbReference type="InterPro" id="IPR045851">
    <property type="entry name" value="AMP-bd_C_sf"/>
</dbReference>
<dbReference type="CDD" id="cd19531">
    <property type="entry name" value="LCL_NRPS-like"/>
    <property type="match status" value="3"/>
</dbReference>
<comment type="cofactor">
    <cofactor evidence="1">
        <name>pantetheine 4'-phosphate</name>
        <dbReference type="ChEBI" id="CHEBI:47942"/>
    </cofactor>
</comment>
<dbReference type="InterPro" id="IPR029058">
    <property type="entry name" value="AB_hydrolase_fold"/>
</dbReference>
<dbReference type="GO" id="GO:0043041">
    <property type="term" value="P:amino acid activation for nonribosomal peptide biosynthetic process"/>
    <property type="evidence" value="ECO:0007669"/>
    <property type="project" value="TreeGrafter"/>
</dbReference>
<dbReference type="FunFam" id="3.30.559.10:FF:000012">
    <property type="entry name" value="Non-ribosomal peptide synthetase"/>
    <property type="match status" value="2"/>
</dbReference>
<dbReference type="RefSeq" id="WP_092510415.1">
    <property type="nucleotide sequence ID" value="NZ_CAWRBN010000047.1"/>
</dbReference>
<reference evidence="8" key="1">
    <citation type="submission" date="2016-10" db="EMBL/GenBank/DDBJ databases">
        <authorList>
            <person name="Varghese N."/>
            <person name="Submissions S."/>
        </authorList>
    </citation>
    <scope>NUCLEOTIDE SEQUENCE [LARGE SCALE GENOMIC DNA]</scope>
    <source>
        <strain evidence="8">DSM 17908</strain>
    </source>
</reference>
<keyword evidence="4" id="KW-0597">Phosphoprotein</keyword>
<feature type="domain" description="Carrier" evidence="6">
    <location>
        <begin position="5431"/>
        <end position="5506"/>
    </location>
</feature>
<feature type="domain" description="Carrier" evidence="6">
    <location>
        <begin position="7595"/>
        <end position="7670"/>
    </location>
</feature>
<dbReference type="InterPro" id="IPR006162">
    <property type="entry name" value="Ppantetheine_attach_site"/>
</dbReference>
<dbReference type="Gene3D" id="3.40.50.1820">
    <property type="entry name" value="alpha/beta hydrolase"/>
    <property type="match status" value="1"/>
</dbReference>
<dbReference type="InterPro" id="IPR020845">
    <property type="entry name" value="AMP-binding_CS"/>
</dbReference>